<comment type="pathway">
    <text evidence="4">Amino-acid biosynthesis; L-phenylalanine biosynthesis; phenylpyruvate from prephenate: step 1/1.</text>
</comment>
<dbReference type="InterPro" id="IPR002912">
    <property type="entry name" value="ACT_dom"/>
</dbReference>
<feature type="domain" description="Prephenate dehydratase" evidence="21">
    <location>
        <begin position="99"/>
        <end position="274"/>
    </location>
</feature>
<evidence type="ECO:0000256" key="8">
    <source>
        <dbReference type="ARBA" id="ARBA00014401"/>
    </source>
</evidence>
<evidence type="ECO:0000256" key="6">
    <source>
        <dbReference type="ARBA" id="ARBA00012404"/>
    </source>
</evidence>
<evidence type="ECO:0000256" key="4">
    <source>
        <dbReference type="ARBA" id="ARBA00004741"/>
    </source>
</evidence>
<dbReference type="InterPro" id="IPR045865">
    <property type="entry name" value="ACT-like_dom_sf"/>
</dbReference>
<comment type="caution">
    <text evidence="23">The sequence shown here is derived from an EMBL/GenBank/DDBJ whole genome shotgun (WGS) entry which is preliminary data.</text>
</comment>
<evidence type="ECO:0000313" key="24">
    <source>
        <dbReference type="Proteomes" id="UP001359886"/>
    </source>
</evidence>
<keyword evidence="9" id="KW-0963">Cytoplasm</keyword>
<gene>
    <name evidence="23" type="primary">pheA</name>
    <name evidence="23" type="ORF">V3330_04115</name>
</gene>
<dbReference type="PROSITE" id="PS51168">
    <property type="entry name" value="CHORISMATE_MUT_2"/>
    <property type="match status" value="1"/>
</dbReference>
<keyword evidence="12" id="KW-0584">Phenylalanine biosynthesis</keyword>
<evidence type="ECO:0000259" key="20">
    <source>
        <dbReference type="PROSITE" id="PS51168"/>
    </source>
</evidence>
<evidence type="ECO:0000256" key="11">
    <source>
        <dbReference type="ARBA" id="ARBA00023141"/>
    </source>
</evidence>
<dbReference type="InterPro" id="IPR008242">
    <property type="entry name" value="Chor_mutase/pphenate_deHydtase"/>
</dbReference>
<dbReference type="GO" id="GO:0004106">
    <property type="term" value="F:chorismate mutase activity"/>
    <property type="evidence" value="ECO:0007669"/>
    <property type="project" value="UniProtKB-EC"/>
</dbReference>
<evidence type="ECO:0000256" key="13">
    <source>
        <dbReference type="ARBA" id="ARBA00023235"/>
    </source>
</evidence>
<dbReference type="GO" id="GO:0004664">
    <property type="term" value="F:prephenate dehydratase activity"/>
    <property type="evidence" value="ECO:0007669"/>
    <property type="project" value="UniProtKB-EC"/>
</dbReference>
<evidence type="ECO:0000256" key="3">
    <source>
        <dbReference type="ARBA" id="ARBA00004496"/>
    </source>
</evidence>
<evidence type="ECO:0000256" key="9">
    <source>
        <dbReference type="ARBA" id="ARBA00022490"/>
    </source>
</evidence>
<dbReference type="PROSITE" id="PS00857">
    <property type="entry name" value="PREPHENATE_DEHYDR_1"/>
    <property type="match status" value="1"/>
</dbReference>
<keyword evidence="14 23" id="KW-0456">Lyase</keyword>
<dbReference type="SUPFAM" id="SSF48600">
    <property type="entry name" value="Chorismate mutase II"/>
    <property type="match status" value="1"/>
</dbReference>
<evidence type="ECO:0000256" key="16">
    <source>
        <dbReference type="ARBA" id="ARBA00031175"/>
    </source>
</evidence>
<dbReference type="Pfam" id="PF00800">
    <property type="entry name" value="PDT"/>
    <property type="match status" value="1"/>
</dbReference>
<dbReference type="SUPFAM" id="SSF53850">
    <property type="entry name" value="Periplasmic binding protein-like II"/>
    <property type="match status" value="1"/>
</dbReference>
<keyword evidence="11" id="KW-0057">Aromatic amino acid biosynthesis</keyword>
<reference evidence="23 24" key="1">
    <citation type="submission" date="2024-02" db="EMBL/GenBank/DDBJ databases">
        <title>A novel Wenzhouxiangellaceae bacterium, isolated from coastal sediments.</title>
        <authorList>
            <person name="Du Z.-J."/>
            <person name="Ye Y.-Q."/>
            <person name="Zhang X.-Y."/>
        </authorList>
    </citation>
    <scope>NUCLEOTIDE SEQUENCE [LARGE SCALE GENOMIC DNA]</scope>
    <source>
        <strain evidence="23 24">CH-27</strain>
    </source>
</reference>
<keyword evidence="15" id="KW-0511">Multifunctional enzyme</keyword>
<comment type="pathway">
    <text evidence="5">Metabolic intermediate biosynthesis; prephenate biosynthesis; prephenate from chorismate: step 1/1.</text>
</comment>
<evidence type="ECO:0000256" key="7">
    <source>
        <dbReference type="ARBA" id="ARBA00013147"/>
    </source>
</evidence>
<evidence type="ECO:0000256" key="19">
    <source>
        <dbReference type="PIRSR" id="PIRSR001500-2"/>
    </source>
</evidence>
<dbReference type="InterPro" id="IPR002701">
    <property type="entry name" value="CM_II_prokaryot"/>
</dbReference>
<keyword evidence="10" id="KW-0028">Amino-acid biosynthesis</keyword>
<sequence>MTTTKSDKTSADLETVRSEIDRLDDRIQSLISERARLAFRVRESKGEFTQAVEYYRPEREAQVLRRVIERNQGPLTDAEMTRLFREIMSACLAQQEPMNIAYLGPEGTFTQQAVNRHFGHSVRALSHPSIDNVFEQVQAAEADFGVVPVENSSQGIVSHTLDMFLTSELKICGEIELRVHQNLLTHATSLGQIERVYSHAQSLSQCRAWIRAHLPEAELIPVSSNAEAARRVRNAPESAAIAGRSAAEIYALPVLFSNIEDRQDNTTRFLVIGRHLLAPSGRDKTTLLLAGHEGPGLLYHLLAPLQKQGINMTRIESRPSSLGKWAYVFFIDIEGHAEDSDVAPALRELEQSAKLFRVLGSYPRAVLPDEDKAPEDERS</sequence>
<dbReference type="PROSITE" id="PS51671">
    <property type="entry name" value="ACT"/>
    <property type="match status" value="1"/>
</dbReference>
<dbReference type="AlphaFoldDB" id="A0AAW9RB70"/>
<dbReference type="CDD" id="cd13630">
    <property type="entry name" value="PBP2_PDT_1"/>
    <property type="match status" value="1"/>
</dbReference>
<evidence type="ECO:0000256" key="1">
    <source>
        <dbReference type="ARBA" id="ARBA00000824"/>
    </source>
</evidence>
<evidence type="ECO:0000256" key="18">
    <source>
        <dbReference type="ARBA" id="ARBA00047848"/>
    </source>
</evidence>
<evidence type="ECO:0000256" key="12">
    <source>
        <dbReference type="ARBA" id="ARBA00023222"/>
    </source>
</evidence>
<accession>A0AAW9RB70</accession>
<dbReference type="SUPFAM" id="SSF55021">
    <property type="entry name" value="ACT-like"/>
    <property type="match status" value="1"/>
</dbReference>
<keyword evidence="13" id="KW-0413">Isomerase</keyword>
<dbReference type="EC" id="5.4.99.5" evidence="6"/>
<dbReference type="InterPro" id="IPR036263">
    <property type="entry name" value="Chorismate_II_sf"/>
</dbReference>
<evidence type="ECO:0000259" key="22">
    <source>
        <dbReference type="PROSITE" id="PS51671"/>
    </source>
</evidence>
<dbReference type="EMBL" id="JAZHOG010000002">
    <property type="protein sequence ID" value="MEJ8566806.1"/>
    <property type="molecule type" value="Genomic_DNA"/>
</dbReference>
<evidence type="ECO:0000256" key="15">
    <source>
        <dbReference type="ARBA" id="ARBA00023268"/>
    </source>
</evidence>
<keyword evidence="24" id="KW-1185">Reference proteome</keyword>
<evidence type="ECO:0000259" key="21">
    <source>
        <dbReference type="PROSITE" id="PS51171"/>
    </source>
</evidence>
<dbReference type="FunFam" id="3.40.190.10:FF:000029">
    <property type="entry name" value="Chorismate mutase/Prephenate dehydratase"/>
    <property type="match status" value="1"/>
</dbReference>
<dbReference type="Gene3D" id="3.40.190.10">
    <property type="entry name" value="Periplasmic binding protein-like II"/>
    <property type="match status" value="2"/>
</dbReference>
<dbReference type="GO" id="GO:0009094">
    <property type="term" value="P:L-phenylalanine biosynthetic process"/>
    <property type="evidence" value="ECO:0007669"/>
    <property type="project" value="UniProtKB-KW"/>
</dbReference>
<dbReference type="NCBIfam" id="TIGR01807">
    <property type="entry name" value="CM_P2"/>
    <property type="match status" value="1"/>
</dbReference>
<dbReference type="Gene3D" id="1.20.59.10">
    <property type="entry name" value="Chorismate mutase"/>
    <property type="match status" value="1"/>
</dbReference>
<evidence type="ECO:0000313" key="23">
    <source>
        <dbReference type="EMBL" id="MEJ8566806.1"/>
    </source>
</evidence>
<comment type="catalytic activity">
    <reaction evidence="18">
        <text>prephenate + H(+) = 3-phenylpyruvate + CO2 + H2O</text>
        <dbReference type="Rhea" id="RHEA:21648"/>
        <dbReference type="ChEBI" id="CHEBI:15377"/>
        <dbReference type="ChEBI" id="CHEBI:15378"/>
        <dbReference type="ChEBI" id="CHEBI:16526"/>
        <dbReference type="ChEBI" id="CHEBI:18005"/>
        <dbReference type="ChEBI" id="CHEBI:29934"/>
        <dbReference type="EC" id="4.2.1.51"/>
    </reaction>
</comment>
<dbReference type="Gene3D" id="3.30.70.260">
    <property type="match status" value="1"/>
</dbReference>
<dbReference type="GO" id="GO:0005737">
    <property type="term" value="C:cytoplasm"/>
    <property type="evidence" value="ECO:0007669"/>
    <property type="project" value="UniProtKB-SubCell"/>
</dbReference>
<dbReference type="PROSITE" id="PS00858">
    <property type="entry name" value="PREPHENATE_DEHYDR_2"/>
    <property type="match status" value="1"/>
</dbReference>
<comment type="function">
    <text evidence="2">Catalyzes the Claisen rearrangement of chorismate to prephenate and the decarboxylation/dehydration of prephenate to phenylpyruvate.</text>
</comment>
<evidence type="ECO:0000256" key="10">
    <source>
        <dbReference type="ARBA" id="ARBA00022605"/>
    </source>
</evidence>
<dbReference type="Proteomes" id="UP001359886">
    <property type="component" value="Unassembled WGS sequence"/>
</dbReference>
<dbReference type="FunFam" id="3.40.190.10:FF:000034">
    <property type="entry name" value="Chorismate mutase/prephenate dehydratase"/>
    <property type="match status" value="1"/>
</dbReference>
<evidence type="ECO:0000256" key="14">
    <source>
        <dbReference type="ARBA" id="ARBA00023239"/>
    </source>
</evidence>
<feature type="site" description="Essential for prephenate dehydratase activity" evidence="19">
    <location>
        <position position="267"/>
    </location>
</feature>
<evidence type="ECO:0000256" key="17">
    <source>
        <dbReference type="ARBA" id="ARBA00031520"/>
    </source>
</evidence>
<dbReference type="InterPro" id="IPR018528">
    <property type="entry name" value="Preph_deHydtase_CS"/>
</dbReference>
<dbReference type="PROSITE" id="PS51171">
    <property type="entry name" value="PREPHENATE_DEHYDR_3"/>
    <property type="match status" value="1"/>
</dbReference>
<dbReference type="CDD" id="cd04905">
    <property type="entry name" value="ACT_CM-PDT"/>
    <property type="match status" value="1"/>
</dbReference>
<feature type="domain" description="ACT" evidence="22">
    <location>
        <begin position="286"/>
        <end position="363"/>
    </location>
</feature>
<dbReference type="GO" id="GO:0046417">
    <property type="term" value="P:chorismate metabolic process"/>
    <property type="evidence" value="ECO:0007669"/>
    <property type="project" value="InterPro"/>
</dbReference>
<dbReference type="Pfam" id="PF01842">
    <property type="entry name" value="ACT"/>
    <property type="match status" value="1"/>
</dbReference>
<feature type="domain" description="Chorismate mutase" evidence="20">
    <location>
        <begin position="7"/>
        <end position="99"/>
    </location>
</feature>
<evidence type="ECO:0000256" key="5">
    <source>
        <dbReference type="ARBA" id="ARBA00004817"/>
    </source>
</evidence>
<protein>
    <recommendedName>
        <fullName evidence="8">Bifunctional chorismate mutase/prephenate dehydratase</fullName>
        <ecNumber evidence="7">4.2.1.51</ecNumber>
        <ecNumber evidence="6">5.4.99.5</ecNumber>
    </recommendedName>
    <alternativeName>
        <fullName evidence="17">Chorismate mutase-prephenate dehydratase</fullName>
    </alternativeName>
    <alternativeName>
        <fullName evidence="16">p-protein</fullName>
    </alternativeName>
</protein>
<comment type="subcellular location">
    <subcellularLocation>
        <location evidence="3">Cytoplasm</location>
    </subcellularLocation>
</comment>
<comment type="catalytic activity">
    <reaction evidence="1">
        <text>chorismate = prephenate</text>
        <dbReference type="Rhea" id="RHEA:13897"/>
        <dbReference type="ChEBI" id="CHEBI:29748"/>
        <dbReference type="ChEBI" id="CHEBI:29934"/>
        <dbReference type="EC" id="5.4.99.5"/>
    </reaction>
</comment>
<dbReference type="InterPro" id="IPR001086">
    <property type="entry name" value="Preph_deHydtase"/>
</dbReference>
<dbReference type="SMART" id="SM00830">
    <property type="entry name" value="CM_2"/>
    <property type="match status" value="1"/>
</dbReference>
<dbReference type="FunFam" id="3.30.70.260:FF:000012">
    <property type="entry name" value="Prephenate dehydratase"/>
    <property type="match status" value="1"/>
</dbReference>
<organism evidence="23 24">
    <name type="scientific">Elongatibacter sediminis</name>
    <dbReference type="NCBI Taxonomy" id="3119006"/>
    <lineage>
        <taxon>Bacteria</taxon>
        <taxon>Pseudomonadati</taxon>
        <taxon>Pseudomonadota</taxon>
        <taxon>Gammaproteobacteria</taxon>
        <taxon>Chromatiales</taxon>
        <taxon>Wenzhouxiangellaceae</taxon>
        <taxon>Elongatibacter</taxon>
    </lineage>
</organism>
<dbReference type="FunFam" id="1.20.59.10:FF:000004">
    <property type="entry name" value="Prephenate dehydratase"/>
    <property type="match status" value="1"/>
</dbReference>
<dbReference type="PANTHER" id="PTHR21022">
    <property type="entry name" value="PREPHENATE DEHYDRATASE P PROTEIN"/>
    <property type="match status" value="1"/>
</dbReference>
<dbReference type="NCBIfam" id="NF008865">
    <property type="entry name" value="PRK11898.1"/>
    <property type="match status" value="1"/>
</dbReference>
<name>A0AAW9RB70_9GAMM</name>
<dbReference type="InterPro" id="IPR010957">
    <property type="entry name" value="G/b/e-P-prot_chorismate_mutase"/>
</dbReference>
<dbReference type="PIRSF" id="PIRSF001500">
    <property type="entry name" value="Chor_mut_pdt_Ppr"/>
    <property type="match status" value="1"/>
</dbReference>
<proteinExistence type="predicted"/>
<evidence type="ECO:0000256" key="2">
    <source>
        <dbReference type="ARBA" id="ARBA00002364"/>
    </source>
</evidence>
<dbReference type="PANTHER" id="PTHR21022:SF19">
    <property type="entry name" value="PREPHENATE DEHYDRATASE-RELATED"/>
    <property type="match status" value="1"/>
</dbReference>
<dbReference type="RefSeq" id="WP_354694126.1">
    <property type="nucleotide sequence ID" value="NZ_JAZHOG010000002.1"/>
</dbReference>
<dbReference type="InterPro" id="IPR036979">
    <property type="entry name" value="CM_dom_sf"/>
</dbReference>
<dbReference type="EC" id="4.2.1.51" evidence="7"/>
<dbReference type="Pfam" id="PF01817">
    <property type="entry name" value="CM_2"/>
    <property type="match status" value="1"/>
</dbReference>